<evidence type="ECO:0000313" key="3">
    <source>
        <dbReference type="Proteomes" id="UP000073492"/>
    </source>
</evidence>
<feature type="non-terminal residue" evidence="2">
    <location>
        <position position="1"/>
    </location>
</feature>
<proteinExistence type="predicted"/>
<feature type="non-terminal residue" evidence="2">
    <location>
        <position position="493"/>
    </location>
</feature>
<keyword evidence="3" id="KW-1185">Reference proteome</keyword>
<dbReference type="AlphaFoldDB" id="A0A139H367"/>
<accession>A0A139H367</accession>
<feature type="region of interest" description="Disordered" evidence="1">
    <location>
        <begin position="1"/>
        <end position="69"/>
    </location>
</feature>
<organism evidence="2 3">
    <name type="scientific">Pseudocercospora musae</name>
    <dbReference type="NCBI Taxonomy" id="113226"/>
    <lineage>
        <taxon>Eukaryota</taxon>
        <taxon>Fungi</taxon>
        <taxon>Dikarya</taxon>
        <taxon>Ascomycota</taxon>
        <taxon>Pezizomycotina</taxon>
        <taxon>Dothideomycetes</taxon>
        <taxon>Dothideomycetidae</taxon>
        <taxon>Mycosphaerellales</taxon>
        <taxon>Mycosphaerellaceae</taxon>
        <taxon>Pseudocercospora</taxon>
    </lineage>
</organism>
<dbReference type="Proteomes" id="UP000073492">
    <property type="component" value="Unassembled WGS sequence"/>
</dbReference>
<gene>
    <name evidence="2" type="ORF">AC579_5045</name>
</gene>
<sequence>TEPGNAAPEAHEQIWSTNQGTEPGNAAPEAHEQIWSTNQGTEPGNAAPEAHEQIWSTNQGTEPGNAAPEAHEQIWSTNQGTEPGNAAPEAHEQIWSTNQGTEPAFAAARTSKPQQPQSVPAPKKDDRGEAARLHMWRAPTWTNGHALNIPRHMYHWILVFLLFFLLLPYWTPRIERTAESQAVQQVEALLNEVRDMHDAKARNSTAAKFDLHEQICYIDSVLCSIVYHRPWDHQDFYNATVQRYRSDHFDPSCPAVGCVGRPAPALPAVVERGVGNMFSNVSSELLQLDRHFQKLEQVLQDCESQQGPLVDRLAAIVQDWEREKDWLERCGRLLQRVRKDGNEQVREDERWSWLSWMLHQASIQSCQVWTFAYEAAFAAGAVEESSLGRWKTTREKLEVSMRQCNEALEGIWVDIAAAGNRCREVAWAPDHAELHKQLPESAVEFLETRLTCSGGDLARAFIKSVRNKLSEIEQRTRELPELAPIAAPWRPYL</sequence>
<evidence type="ECO:0000256" key="1">
    <source>
        <dbReference type="SAM" id="MobiDB-lite"/>
    </source>
</evidence>
<protein>
    <submittedName>
        <fullName evidence="2">Uncharacterized protein</fullName>
    </submittedName>
</protein>
<evidence type="ECO:0000313" key="2">
    <source>
        <dbReference type="EMBL" id="KXS96907.1"/>
    </source>
</evidence>
<dbReference type="EMBL" id="LFZO01000813">
    <property type="protein sequence ID" value="KXS96907.1"/>
    <property type="molecule type" value="Genomic_DNA"/>
</dbReference>
<name>A0A139H367_9PEZI</name>
<comment type="caution">
    <text evidence="2">The sequence shown here is derived from an EMBL/GenBank/DDBJ whole genome shotgun (WGS) entry which is preliminary data.</text>
</comment>
<feature type="region of interest" description="Disordered" evidence="1">
    <location>
        <begin position="104"/>
        <end position="129"/>
    </location>
</feature>
<reference evidence="2 3" key="1">
    <citation type="submission" date="2015-07" db="EMBL/GenBank/DDBJ databases">
        <title>Comparative genomics of the Sigatoka disease complex on banana suggests a link between parallel evolutionary changes in Pseudocercospora fijiensis and Pseudocercospora eumusae and increased virulence on the banana host.</title>
        <authorList>
            <person name="Chang T.-C."/>
            <person name="Salvucci A."/>
            <person name="Crous P.W."/>
            <person name="Stergiopoulos I."/>
        </authorList>
    </citation>
    <scope>NUCLEOTIDE SEQUENCE [LARGE SCALE GENOMIC DNA]</scope>
    <source>
        <strain evidence="2 3">CBS 116634</strain>
    </source>
</reference>